<dbReference type="RefSeq" id="WP_220105561.1">
    <property type="nucleotide sequence ID" value="NZ_JAHZSS010000035.1"/>
</dbReference>
<accession>A0ABS7EKU8</accession>
<evidence type="ECO:0008006" key="3">
    <source>
        <dbReference type="Google" id="ProtNLM"/>
    </source>
</evidence>
<evidence type="ECO:0000313" key="1">
    <source>
        <dbReference type="EMBL" id="MBW8192940.1"/>
    </source>
</evidence>
<organism evidence="1 2">
    <name type="scientific">Neiella holothuriorum</name>
    <dbReference type="NCBI Taxonomy" id="2870530"/>
    <lineage>
        <taxon>Bacteria</taxon>
        <taxon>Pseudomonadati</taxon>
        <taxon>Pseudomonadota</taxon>
        <taxon>Gammaproteobacteria</taxon>
        <taxon>Alteromonadales</taxon>
        <taxon>Echinimonadaceae</taxon>
        <taxon>Neiella</taxon>
    </lineage>
</organism>
<dbReference type="EMBL" id="JAHZSS010000035">
    <property type="protein sequence ID" value="MBW8192940.1"/>
    <property type="molecule type" value="Genomic_DNA"/>
</dbReference>
<protein>
    <recommendedName>
        <fullName evidence="3">Chitin-binding type-2 domain-containing protein</fullName>
    </recommendedName>
</protein>
<evidence type="ECO:0000313" key="2">
    <source>
        <dbReference type="Proteomes" id="UP001166251"/>
    </source>
</evidence>
<keyword evidence="2" id="KW-1185">Reference proteome</keyword>
<name>A0ABS7EKU8_9GAMM</name>
<sequence length="150" mass="16694">MHYEYTSGDMVCSYDPYYMPADCKSGYYPEGSVWSEYCLSSDIKADYIKGCSHLDYSYNASTEKCETPKTKSKSYYCDDGGSLQTDNSCADIAISAAEPAECPDGSTDQGDSCLEILHEPAYKTCADSTSTYYSDSDDCRFTVYEPILEF</sequence>
<proteinExistence type="predicted"/>
<dbReference type="Proteomes" id="UP001166251">
    <property type="component" value="Unassembled WGS sequence"/>
</dbReference>
<gene>
    <name evidence="1" type="ORF">K0504_18060</name>
</gene>
<reference evidence="1" key="1">
    <citation type="submission" date="2021-07" db="EMBL/GenBank/DDBJ databases">
        <title>Neiella marina sp. nov., isolated from the intestinal content of sea cucumber Apostichopus japonicus.</title>
        <authorList>
            <person name="Bai X."/>
        </authorList>
    </citation>
    <scope>NUCLEOTIDE SEQUENCE</scope>
    <source>
        <strain evidence="1">126</strain>
    </source>
</reference>
<comment type="caution">
    <text evidence="1">The sequence shown here is derived from an EMBL/GenBank/DDBJ whole genome shotgun (WGS) entry which is preliminary data.</text>
</comment>